<dbReference type="Gene3D" id="3.40.50.150">
    <property type="entry name" value="Vaccinia Virus protein VP39"/>
    <property type="match status" value="1"/>
</dbReference>
<dbReference type="InterPro" id="IPR029063">
    <property type="entry name" value="SAM-dependent_MTases_sf"/>
</dbReference>
<reference evidence="1" key="1">
    <citation type="journal article" date="2014" name="Front. Microbiol.">
        <title>High frequency of phylogenetically diverse reductive dehalogenase-homologous genes in deep subseafloor sedimentary metagenomes.</title>
        <authorList>
            <person name="Kawai M."/>
            <person name="Futagami T."/>
            <person name="Toyoda A."/>
            <person name="Takaki Y."/>
            <person name="Nishi S."/>
            <person name="Hori S."/>
            <person name="Arai W."/>
            <person name="Tsubouchi T."/>
            <person name="Morono Y."/>
            <person name="Uchiyama I."/>
            <person name="Ito T."/>
            <person name="Fujiyama A."/>
            <person name="Inagaki F."/>
            <person name="Takami H."/>
        </authorList>
    </citation>
    <scope>NUCLEOTIDE SEQUENCE</scope>
    <source>
        <strain evidence="1">Expedition CK06-06</strain>
    </source>
</reference>
<dbReference type="SUPFAM" id="SSF53335">
    <property type="entry name" value="S-adenosyl-L-methionine-dependent methyltransferases"/>
    <property type="match status" value="1"/>
</dbReference>
<dbReference type="AlphaFoldDB" id="X1ENJ8"/>
<dbReference type="Pfam" id="PF13489">
    <property type="entry name" value="Methyltransf_23"/>
    <property type="match status" value="1"/>
</dbReference>
<proteinExistence type="predicted"/>
<organism evidence="1">
    <name type="scientific">marine sediment metagenome</name>
    <dbReference type="NCBI Taxonomy" id="412755"/>
    <lineage>
        <taxon>unclassified sequences</taxon>
        <taxon>metagenomes</taxon>
        <taxon>ecological metagenomes</taxon>
    </lineage>
</organism>
<name>X1ENJ8_9ZZZZ</name>
<evidence type="ECO:0000313" key="1">
    <source>
        <dbReference type="EMBL" id="GAH34946.1"/>
    </source>
</evidence>
<gene>
    <name evidence="1" type="ORF">S03H2_13092</name>
</gene>
<sequence>HICTDDSVKLEKYHGKIDFILAFDVAHEVPDQNFMFSELYKVLKPKGKLLFVEPSGHISESDFKNSVSIALKNNFIEAELLNIRRSYSILFEKS</sequence>
<accession>X1ENJ8</accession>
<comment type="caution">
    <text evidence="1">The sequence shown here is derived from an EMBL/GenBank/DDBJ whole genome shotgun (WGS) entry which is preliminary data.</text>
</comment>
<feature type="non-terminal residue" evidence="1">
    <location>
        <position position="1"/>
    </location>
</feature>
<protein>
    <submittedName>
        <fullName evidence="1">Uncharacterized protein</fullName>
    </submittedName>
</protein>
<dbReference type="EMBL" id="BARU01006650">
    <property type="protein sequence ID" value="GAH34946.1"/>
    <property type="molecule type" value="Genomic_DNA"/>
</dbReference>